<dbReference type="KEGG" id="agv:OJF2_08240"/>
<dbReference type="SUPFAM" id="SSF56954">
    <property type="entry name" value="Outer membrane efflux proteins (OEP)"/>
    <property type="match status" value="1"/>
</dbReference>
<accession>A0A5B9VWA9</accession>
<evidence type="ECO:0000256" key="2">
    <source>
        <dbReference type="SAM" id="Coils"/>
    </source>
</evidence>
<reference evidence="3 4" key="1">
    <citation type="submission" date="2019-08" db="EMBL/GenBank/DDBJ databases">
        <title>Deep-cultivation of Planctomycetes and their phenomic and genomic characterization uncovers novel biology.</title>
        <authorList>
            <person name="Wiegand S."/>
            <person name="Jogler M."/>
            <person name="Boedeker C."/>
            <person name="Pinto D."/>
            <person name="Vollmers J."/>
            <person name="Rivas-Marin E."/>
            <person name="Kohn T."/>
            <person name="Peeters S.H."/>
            <person name="Heuer A."/>
            <person name="Rast P."/>
            <person name="Oberbeckmann S."/>
            <person name="Bunk B."/>
            <person name="Jeske O."/>
            <person name="Meyerdierks A."/>
            <person name="Storesund J.E."/>
            <person name="Kallscheuer N."/>
            <person name="Luecker S."/>
            <person name="Lage O.M."/>
            <person name="Pohl T."/>
            <person name="Merkel B.J."/>
            <person name="Hornburger P."/>
            <person name="Mueller R.-W."/>
            <person name="Bruemmer F."/>
            <person name="Labrenz M."/>
            <person name="Spormann A.M."/>
            <person name="Op den Camp H."/>
            <person name="Overmann J."/>
            <person name="Amann R."/>
            <person name="Jetten M.S.M."/>
            <person name="Mascher T."/>
            <person name="Medema M.H."/>
            <person name="Devos D.P."/>
            <person name="Kaster A.-K."/>
            <person name="Ovreas L."/>
            <person name="Rohde M."/>
            <person name="Galperin M.Y."/>
            <person name="Jogler C."/>
        </authorList>
    </citation>
    <scope>NUCLEOTIDE SEQUENCE [LARGE SCALE GENOMIC DNA]</scope>
    <source>
        <strain evidence="3 4">OJF2</strain>
    </source>
</reference>
<dbReference type="PANTHER" id="PTHR30203:SF24">
    <property type="entry name" value="BLR4935 PROTEIN"/>
    <property type="match status" value="1"/>
</dbReference>
<feature type="coiled-coil region" evidence="2">
    <location>
        <begin position="435"/>
        <end position="462"/>
    </location>
</feature>
<keyword evidence="2" id="KW-0175">Coiled coil</keyword>
<feature type="coiled-coil region" evidence="2">
    <location>
        <begin position="297"/>
        <end position="324"/>
    </location>
</feature>
<protein>
    <submittedName>
        <fullName evidence="3">Cobalt-zinc-cadmium resistance protein CzcC</fullName>
    </submittedName>
</protein>
<name>A0A5B9VWA9_9BACT</name>
<dbReference type="Gene3D" id="1.20.1600.10">
    <property type="entry name" value="Outer membrane efflux proteins (OEP)"/>
    <property type="match status" value="1"/>
</dbReference>
<dbReference type="GO" id="GO:0015562">
    <property type="term" value="F:efflux transmembrane transporter activity"/>
    <property type="evidence" value="ECO:0007669"/>
    <property type="project" value="InterPro"/>
</dbReference>
<dbReference type="InterPro" id="IPR010131">
    <property type="entry name" value="MdtP/NodT-like"/>
</dbReference>
<evidence type="ECO:0000256" key="1">
    <source>
        <dbReference type="ARBA" id="ARBA00007613"/>
    </source>
</evidence>
<proteinExistence type="inferred from homology"/>
<gene>
    <name evidence="3" type="primary">czcC_1</name>
    <name evidence="3" type="ORF">OJF2_08240</name>
</gene>
<keyword evidence="4" id="KW-1185">Reference proteome</keyword>
<dbReference type="PANTHER" id="PTHR30203">
    <property type="entry name" value="OUTER MEMBRANE CATION EFFLUX PROTEIN"/>
    <property type="match status" value="1"/>
</dbReference>
<comment type="similarity">
    <text evidence="1">Belongs to the outer membrane factor (OMF) (TC 1.B.17) family.</text>
</comment>
<dbReference type="RefSeq" id="WP_148591474.1">
    <property type="nucleotide sequence ID" value="NZ_CP042997.1"/>
</dbReference>
<evidence type="ECO:0000313" key="3">
    <source>
        <dbReference type="EMBL" id="QEH32354.1"/>
    </source>
</evidence>
<evidence type="ECO:0000313" key="4">
    <source>
        <dbReference type="Proteomes" id="UP000324233"/>
    </source>
</evidence>
<dbReference type="Proteomes" id="UP000324233">
    <property type="component" value="Chromosome"/>
</dbReference>
<dbReference type="InterPro" id="IPR003423">
    <property type="entry name" value="OMP_efflux"/>
</dbReference>
<sequence length="544" mass="59727">MDGSPAGKGRGGPGPRLWLMAGLVVGLAGAGVRAQGPTFDVDNPPGIPKGSSMVGSALGSSGTSLFQNTPGSSDIPIGGRAGPSVSRAPVSALMPRTSQPRREGLPEFRVPALPTANIPAYGDLDLPGSEGDLGAGAEVGAAGGLTVGDAIDFLIRENLGLIAMRYEIPMAEADVLTASLRANPVFYADTQLVPYGRYSRANPGGQTQYDVNITHPLDLNRKRQARTVVARAAKQTVEAQFQDAVRQQVDNLYTAYVDVAAAELTRVYSQKQAEGIARLLTLNRELFSKQQIPRDPIDQLTAQLEQAQLQVRESAQAVSRATRTLAQILNVPRAQALSTRIHDRIRDDRPLPQSEEQLIDTAMQSRPDLTAMRMGLHRSQHEVQLAKRERLSDFFLLYQPYTLQDNRPFGLKSPTSWAVGLTAPMPIYNRNQGNIERAKINVTQTQVQLMQLERQVQDEVAEAAREFVLSRDAFLEIEREILPASRRVLDAAWKRYIGGSNTILEFLDARKDYNERVRDYRDALVRHRRAMLDLNTAVGARLLP</sequence>
<dbReference type="AlphaFoldDB" id="A0A5B9VWA9"/>
<dbReference type="OrthoDB" id="9791261at2"/>
<dbReference type="EMBL" id="CP042997">
    <property type="protein sequence ID" value="QEH32354.1"/>
    <property type="molecule type" value="Genomic_DNA"/>
</dbReference>
<organism evidence="3 4">
    <name type="scientific">Aquisphaera giovannonii</name>
    <dbReference type="NCBI Taxonomy" id="406548"/>
    <lineage>
        <taxon>Bacteria</taxon>
        <taxon>Pseudomonadati</taxon>
        <taxon>Planctomycetota</taxon>
        <taxon>Planctomycetia</taxon>
        <taxon>Isosphaerales</taxon>
        <taxon>Isosphaeraceae</taxon>
        <taxon>Aquisphaera</taxon>
    </lineage>
</organism>
<dbReference type="Pfam" id="PF02321">
    <property type="entry name" value="OEP"/>
    <property type="match status" value="1"/>
</dbReference>